<sequence>MSEIFSDSSTTVMATPTDHATTDANEVLPWVLTIHIILLFTSTVLIILSNVIVLLVFHFNKSLRDVTGIFIQSLACADLGVGIGCIFSIHSWFEEEWPYGERFCTFTGFTLSAVLIVSILNLLMLSIDRYIAVTRPLTYYSIMTRKKCYMCVAFVWVFSFTAFLPTLSGMGNYWYNYYTFECAFEWERNSIFSTLLVGLVVLPAFSVSGFCYYHILKTCWAHKKQIHQVKSYFSGQESNESSRVRHEGNLAKMFLVVVSGFYITWFPLLTVKILKGFVNINIPPSVYFFSTWLGEFNSFINCIVYSIGHKSFREYFHKMVSAGWTEVAKKFWNRDQRRQDQKKRKRPSISPMMANESRV</sequence>
<comment type="caution">
    <text evidence="13">The sequence shown here is derived from an EMBL/GenBank/DDBJ whole genome shotgun (WGS) entry which is preliminary data.</text>
</comment>
<proteinExistence type="inferred from homology"/>
<comment type="subcellular location">
    <subcellularLocation>
        <location evidence="1">Cell membrane</location>
        <topology evidence="1">Multi-pass membrane protein</topology>
    </subcellularLocation>
</comment>
<evidence type="ECO:0000256" key="4">
    <source>
        <dbReference type="ARBA" id="ARBA00022989"/>
    </source>
</evidence>
<keyword evidence="3 9" id="KW-0812">Transmembrane</keyword>
<dbReference type="Proteomes" id="UP001152320">
    <property type="component" value="Chromosome 7"/>
</dbReference>
<evidence type="ECO:0000313" key="13">
    <source>
        <dbReference type="EMBL" id="KAJ8038668.1"/>
    </source>
</evidence>
<dbReference type="AlphaFoldDB" id="A0A9Q1HAQ7"/>
<feature type="transmembrane region" description="Helical" evidence="11">
    <location>
        <begin position="105"/>
        <end position="127"/>
    </location>
</feature>
<dbReference type="InterPro" id="IPR017452">
    <property type="entry name" value="GPCR_Rhodpsn_7TM"/>
</dbReference>
<evidence type="ECO:0000256" key="10">
    <source>
        <dbReference type="SAM" id="MobiDB-lite"/>
    </source>
</evidence>
<feature type="transmembrane region" description="Helical" evidence="11">
    <location>
        <begin position="191"/>
        <end position="215"/>
    </location>
</feature>
<evidence type="ECO:0000256" key="3">
    <source>
        <dbReference type="ARBA" id="ARBA00022692"/>
    </source>
</evidence>
<dbReference type="Pfam" id="PF00001">
    <property type="entry name" value="7tm_1"/>
    <property type="match status" value="1"/>
</dbReference>
<dbReference type="PANTHER" id="PTHR22752">
    <property type="entry name" value="G PROTEIN-COUPLED RECEPTOR"/>
    <property type="match status" value="1"/>
</dbReference>
<name>A0A9Q1HAQ7_HOLLE</name>
<evidence type="ECO:0000313" key="14">
    <source>
        <dbReference type="Proteomes" id="UP001152320"/>
    </source>
</evidence>
<feature type="transmembrane region" description="Helical" evidence="11">
    <location>
        <begin position="148"/>
        <end position="171"/>
    </location>
</feature>
<dbReference type="GO" id="GO:0005886">
    <property type="term" value="C:plasma membrane"/>
    <property type="evidence" value="ECO:0007669"/>
    <property type="project" value="UniProtKB-SubCell"/>
</dbReference>
<evidence type="ECO:0000256" key="7">
    <source>
        <dbReference type="ARBA" id="ARBA00023170"/>
    </source>
</evidence>
<keyword evidence="2" id="KW-1003">Cell membrane</keyword>
<evidence type="ECO:0000256" key="5">
    <source>
        <dbReference type="ARBA" id="ARBA00023040"/>
    </source>
</evidence>
<evidence type="ECO:0000256" key="11">
    <source>
        <dbReference type="SAM" id="Phobius"/>
    </source>
</evidence>
<dbReference type="OrthoDB" id="6376512at2759"/>
<dbReference type="SUPFAM" id="SSF81321">
    <property type="entry name" value="Family A G protein-coupled receptor-like"/>
    <property type="match status" value="1"/>
</dbReference>
<keyword evidence="14" id="KW-1185">Reference proteome</keyword>
<keyword evidence="5 9" id="KW-0297">G-protein coupled receptor</keyword>
<dbReference type="PROSITE" id="PS50262">
    <property type="entry name" value="G_PROTEIN_RECEP_F1_2"/>
    <property type="match status" value="1"/>
</dbReference>
<dbReference type="GO" id="GO:0004930">
    <property type="term" value="F:G protein-coupled receptor activity"/>
    <property type="evidence" value="ECO:0007669"/>
    <property type="project" value="UniProtKB-KW"/>
</dbReference>
<feature type="region of interest" description="Disordered" evidence="10">
    <location>
        <begin position="335"/>
        <end position="359"/>
    </location>
</feature>
<evidence type="ECO:0000256" key="1">
    <source>
        <dbReference type="ARBA" id="ARBA00004651"/>
    </source>
</evidence>
<dbReference type="Gene3D" id="1.20.1070.10">
    <property type="entry name" value="Rhodopsin 7-helix transmembrane proteins"/>
    <property type="match status" value="1"/>
</dbReference>
<feature type="transmembrane region" description="Helical" evidence="11">
    <location>
        <begin position="32"/>
        <end position="57"/>
    </location>
</feature>
<evidence type="ECO:0000256" key="8">
    <source>
        <dbReference type="ARBA" id="ARBA00023224"/>
    </source>
</evidence>
<dbReference type="EMBL" id="JAIZAY010000007">
    <property type="protein sequence ID" value="KAJ8038668.1"/>
    <property type="molecule type" value="Genomic_DNA"/>
</dbReference>
<evidence type="ECO:0000259" key="12">
    <source>
        <dbReference type="PROSITE" id="PS50262"/>
    </source>
</evidence>
<keyword evidence="6 11" id="KW-0472">Membrane</keyword>
<evidence type="ECO:0000256" key="6">
    <source>
        <dbReference type="ARBA" id="ARBA00023136"/>
    </source>
</evidence>
<keyword evidence="4 11" id="KW-1133">Transmembrane helix</keyword>
<dbReference type="CDD" id="cd00637">
    <property type="entry name" value="7tm_classA_rhodopsin-like"/>
    <property type="match status" value="1"/>
</dbReference>
<comment type="similarity">
    <text evidence="9">Belongs to the G-protein coupled receptor 1 family.</text>
</comment>
<feature type="domain" description="G-protein coupled receptors family 1 profile" evidence="12">
    <location>
        <begin position="49"/>
        <end position="305"/>
    </location>
</feature>
<keyword evidence="8 9" id="KW-0807">Transducer</keyword>
<evidence type="ECO:0000256" key="2">
    <source>
        <dbReference type="ARBA" id="ARBA00022475"/>
    </source>
</evidence>
<feature type="transmembrane region" description="Helical" evidence="11">
    <location>
        <begin position="286"/>
        <end position="308"/>
    </location>
</feature>
<dbReference type="PRINTS" id="PR00237">
    <property type="entry name" value="GPCRRHODOPSN"/>
</dbReference>
<keyword evidence="7 9" id="KW-0675">Receptor</keyword>
<feature type="transmembrane region" description="Helical" evidence="11">
    <location>
        <begin position="69"/>
        <end position="93"/>
    </location>
</feature>
<feature type="transmembrane region" description="Helical" evidence="11">
    <location>
        <begin position="253"/>
        <end position="274"/>
    </location>
</feature>
<gene>
    <name evidence="13" type="ORF">HOLleu_16155</name>
</gene>
<organism evidence="13 14">
    <name type="scientific">Holothuria leucospilota</name>
    <name type="common">Black long sea cucumber</name>
    <name type="synonym">Mertensiothuria leucospilota</name>
    <dbReference type="NCBI Taxonomy" id="206669"/>
    <lineage>
        <taxon>Eukaryota</taxon>
        <taxon>Metazoa</taxon>
        <taxon>Echinodermata</taxon>
        <taxon>Eleutherozoa</taxon>
        <taxon>Echinozoa</taxon>
        <taxon>Holothuroidea</taxon>
        <taxon>Aspidochirotacea</taxon>
        <taxon>Aspidochirotida</taxon>
        <taxon>Holothuriidae</taxon>
        <taxon>Holothuria</taxon>
    </lineage>
</organism>
<reference evidence="13" key="1">
    <citation type="submission" date="2021-10" db="EMBL/GenBank/DDBJ databases">
        <title>Tropical sea cucumber genome reveals ecological adaptation and Cuvierian tubules defense mechanism.</title>
        <authorList>
            <person name="Chen T."/>
        </authorList>
    </citation>
    <scope>NUCLEOTIDE SEQUENCE</scope>
    <source>
        <strain evidence="13">Nanhai2018</strain>
        <tissue evidence="13">Muscle</tissue>
    </source>
</reference>
<dbReference type="InterPro" id="IPR000276">
    <property type="entry name" value="GPCR_Rhodpsn"/>
</dbReference>
<accession>A0A9Q1HAQ7</accession>
<evidence type="ECO:0000256" key="9">
    <source>
        <dbReference type="RuleBase" id="RU000688"/>
    </source>
</evidence>
<protein>
    <submittedName>
        <fullName evidence="13">G-protein coupled receptor 52</fullName>
    </submittedName>
</protein>
<dbReference type="PROSITE" id="PS00237">
    <property type="entry name" value="G_PROTEIN_RECEP_F1_1"/>
    <property type="match status" value="1"/>
</dbReference>